<protein>
    <submittedName>
        <fullName evidence="1">Uncharacterized protein</fullName>
    </submittedName>
</protein>
<accession>A0A4S8LK59</accession>
<reference evidence="1 2" key="1">
    <citation type="journal article" date="2019" name="Nat. Ecol. Evol.">
        <title>Megaphylogeny resolves global patterns of mushroom evolution.</title>
        <authorList>
            <person name="Varga T."/>
            <person name="Krizsan K."/>
            <person name="Foldi C."/>
            <person name="Dima B."/>
            <person name="Sanchez-Garcia M."/>
            <person name="Sanchez-Ramirez S."/>
            <person name="Szollosi G.J."/>
            <person name="Szarkandi J.G."/>
            <person name="Papp V."/>
            <person name="Albert L."/>
            <person name="Andreopoulos W."/>
            <person name="Angelini C."/>
            <person name="Antonin V."/>
            <person name="Barry K.W."/>
            <person name="Bougher N.L."/>
            <person name="Buchanan P."/>
            <person name="Buyck B."/>
            <person name="Bense V."/>
            <person name="Catcheside P."/>
            <person name="Chovatia M."/>
            <person name="Cooper J."/>
            <person name="Damon W."/>
            <person name="Desjardin D."/>
            <person name="Finy P."/>
            <person name="Geml J."/>
            <person name="Haridas S."/>
            <person name="Hughes K."/>
            <person name="Justo A."/>
            <person name="Karasinski D."/>
            <person name="Kautmanova I."/>
            <person name="Kiss B."/>
            <person name="Kocsube S."/>
            <person name="Kotiranta H."/>
            <person name="LaButti K.M."/>
            <person name="Lechner B.E."/>
            <person name="Liimatainen K."/>
            <person name="Lipzen A."/>
            <person name="Lukacs Z."/>
            <person name="Mihaltcheva S."/>
            <person name="Morgado L.N."/>
            <person name="Niskanen T."/>
            <person name="Noordeloos M.E."/>
            <person name="Ohm R.A."/>
            <person name="Ortiz-Santana B."/>
            <person name="Ovrebo C."/>
            <person name="Racz N."/>
            <person name="Riley R."/>
            <person name="Savchenko A."/>
            <person name="Shiryaev A."/>
            <person name="Soop K."/>
            <person name="Spirin V."/>
            <person name="Szebenyi C."/>
            <person name="Tomsovsky M."/>
            <person name="Tulloss R.E."/>
            <person name="Uehling J."/>
            <person name="Grigoriev I.V."/>
            <person name="Vagvolgyi C."/>
            <person name="Papp T."/>
            <person name="Martin F.M."/>
            <person name="Miettinen O."/>
            <person name="Hibbett D.S."/>
            <person name="Nagy L.G."/>
        </authorList>
    </citation>
    <scope>NUCLEOTIDE SEQUENCE [LARGE SCALE GENOMIC DNA]</scope>
    <source>
        <strain evidence="1 2">CBS 962.96</strain>
    </source>
</reference>
<evidence type="ECO:0000313" key="2">
    <source>
        <dbReference type="Proteomes" id="UP000297245"/>
    </source>
</evidence>
<sequence length="61" mass="7066">MTILSSNFTDRLRNSNTSFFCISRPRYLTACNHTHVYSYSSPPLEQWSQFSTILISSFSSH</sequence>
<evidence type="ECO:0000313" key="1">
    <source>
        <dbReference type="EMBL" id="THU89028.1"/>
    </source>
</evidence>
<proteinExistence type="predicted"/>
<dbReference type="Proteomes" id="UP000297245">
    <property type="component" value="Unassembled WGS sequence"/>
</dbReference>
<organism evidence="1 2">
    <name type="scientific">Dendrothele bispora (strain CBS 962.96)</name>
    <dbReference type="NCBI Taxonomy" id="1314807"/>
    <lineage>
        <taxon>Eukaryota</taxon>
        <taxon>Fungi</taxon>
        <taxon>Dikarya</taxon>
        <taxon>Basidiomycota</taxon>
        <taxon>Agaricomycotina</taxon>
        <taxon>Agaricomycetes</taxon>
        <taxon>Agaricomycetidae</taxon>
        <taxon>Agaricales</taxon>
        <taxon>Agaricales incertae sedis</taxon>
        <taxon>Dendrothele</taxon>
    </lineage>
</organism>
<dbReference type="AlphaFoldDB" id="A0A4S8LK59"/>
<dbReference type="EMBL" id="ML179385">
    <property type="protein sequence ID" value="THU89028.1"/>
    <property type="molecule type" value="Genomic_DNA"/>
</dbReference>
<keyword evidence="2" id="KW-1185">Reference proteome</keyword>
<name>A0A4S8LK59_DENBC</name>
<gene>
    <name evidence="1" type="ORF">K435DRAFT_301085</name>
</gene>